<evidence type="ECO:0000313" key="1">
    <source>
        <dbReference type="EMBL" id="CAI9920516.1"/>
    </source>
</evidence>
<evidence type="ECO:0000313" key="2">
    <source>
        <dbReference type="EMBL" id="CAI9925946.1"/>
    </source>
</evidence>
<dbReference type="Proteomes" id="UP001642409">
    <property type="component" value="Unassembled WGS sequence"/>
</dbReference>
<name>A0AA86TRM1_9EUKA</name>
<gene>
    <name evidence="2" type="ORF">HINF_LOCUS13591</name>
    <name evidence="4" type="ORF">HINF_LOCUS37093</name>
    <name evidence="3" type="ORF">HINF_LOCUS39055</name>
    <name evidence="5" type="ORF">HINF_LOCUS49689</name>
    <name evidence="6" type="ORF">HINF_LOCUS72639</name>
    <name evidence="1" type="ORF">HINF_LOCUS8161</name>
</gene>
<reference evidence="2" key="1">
    <citation type="submission" date="2023-06" db="EMBL/GenBank/DDBJ databases">
        <authorList>
            <person name="Kurt Z."/>
        </authorList>
    </citation>
    <scope>NUCLEOTIDE SEQUENCE</scope>
</reference>
<organism evidence="2">
    <name type="scientific">Hexamita inflata</name>
    <dbReference type="NCBI Taxonomy" id="28002"/>
    <lineage>
        <taxon>Eukaryota</taxon>
        <taxon>Metamonada</taxon>
        <taxon>Diplomonadida</taxon>
        <taxon>Hexamitidae</taxon>
        <taxon>Hexamitinae</taxon>
        <taxon>Hexamita</taxon>
    </lineage>
</organism>
<dbReference type="EMBL" id="CAXDID020000579">
    <property type="protein sequence ID" value="CAL6104152.1"/>
    <property type="molecule type" value="Genomic_DNA"/>
</dbReference>
<comment type="caution">
    <text evidence="2">The sequence shown here is derived from an EMBL/GenBank/DDBJ whole genome shotgun (WGS) entry which is preliminary data.</text>
</comment>
<evidence type="ECO:0000313" key="6">
    <source>
        <dbReference type="EMBL" id="CAL6104152.1"/>
    </source>
</evidence>
<dbReference type="AlphaFoldDB" id="A0AA86TRM1"/>
<evidence type="ECO:0000313" key="3">
    <source>
        <dbReference type="EMBL" id="CAI9951410.1"/>
    </source>
</evidence>
<reference evidence="4 7" key="2">
    <citation type="submission" date="2024-07" db="EMBL/GenBank/DDBJ databases">
        <authorList>
            <person name="Akdeniz Z."/>
        </authorList>
    </citation>
    <scope>NUCLEOTIDE SEQUENCE [LARGE SCALE GENOMIC DNA]</scope>
</reference>
<dbReference type="PANTHER" id="PTHR37027:SF2">
    <property type="entry name" value="CHROMOSOME UNDETERMINED SCAFFOLD_148, WHOLE GENOME SHOTGUN SEQUENCE"/>
    <property type="match status" value="1"/>
</dbReference>
<dbReference type="EMBL" id="CAXDID020000234">
    <property type="protein sequence ID" value="CAL6061397.1"/>
    <property type="molecule type" value="Genomic_DNA"/>
</dbReference>
<proteinExistence type="predicted"/>
<accession>A0AA86TRM1</accession>
<dbReference type="PANTHER" id="PTHR37027">
    <property type="entry name" value="KDE4"/>
    <property type="match status" value="1"/>
</dbReference>
<dbReference type="EMBL" id="CATOUU010000200">
    <property type="protein sequence ID" value="CAI9920516.1"/>
    <property type="molecule type" value="Genomic_DNA"/>
</dbReference>
<sequence>MLQTQGFQPERSQSQNRLKSLADTLNQTQTANKLDSEAAARAMEGRIGQLQQKVEKQYSTDQQKFSLLADQLQKLFAAQAAEKASRDLMNTRKSKEIELVQTSLVQAFENEDKLRDEIRNRTSSLLQDKVITLANDLSRMQDEGTKLNENQFKYMRENVAKVIQQIQLDRQQTDDMYKDINVALDQQCLEIRNMILKESQDSEQQQQTFTETFKKVCQMLQQKLIIEREEREKKEEQILGLLEQVCLKVEEYNM</sequence>
<evidence type="ECO:0000313" key="5">
    <source>
        <dbReference type="EMBL" id="CAL6061397.1"/>
    </source>
</evidence>
<evidence type="ECO:0000313" key="7">
    <source>
        <dbReference type="Proteomes" id="UP001642409"/>
    </source>
</evidence>
<dbReference type="InterPro" id="IPR038835">
    <property type="entry name" value="Giardin_beta-like"/>
</dbReference>
<protein>
    <recommendedName>
        <fullName evidence="8">SF-assemblin</fullName>
    </recommendedName>
</protein>
<evidence type="ECO:0008006" key="8">
    <source>
        <dbReference type="Google" id="ProtNLM"/>
    </source>
</evidence>
<evidence type="ECO:0000313" key="4">
    <source>
        <dbReference type="EMBL" id="CAL6037870.1"/>
    </source>
</evidence>
<keyword evidence="7" id="KW-1185">Reference proteome</keyword>
<dbReference type="EMBL" id="CATOUU010000353">
    <property type="protein sequence ID" value="CAI9925946.1"/>
    <property type="molecule type" value="Genomic_DNA"/>
</dbReference>
<dbReference type="EMBL" id="CAXDID020000138">
    <property type="protein sequence ID" value="CAL6037870.1"/>
    <property type="molecule type" value="Genomic_DNA"/>
</dbReference>
<dbReference type="EMBL" id="CATOUU010000824">
    <property type="protein sequence ID" value="CAI9951410.1"/>
    <property type="molecule type" value="Genomic_DNA"/>
</dbReference>